<evidence type="ECO:0000313" key="3">
    <source>
        <dbReference type="Proteomes" id="UP000509241"/>
    </source>
</evidence>
<dbReference type="EMBL" id="CP058601">
    <property type="protein sequence ID" value="QLG50314.1"/>
    <property type="molecule type" value="Genomic_DNA"/>
</dbReference>
<proteinExistence type="predicted"/>
<evidence type="ECO:0000259" key="1">
    <source>
        <dbReference type="Pfam" id="PF00582"/>
    </source>
</evidence>
<keyword evidence="3" id="KW-1185">Reference proteome</keyword>
<dbReference type="InterPro" id="IPR014729">
    <property type="entry name" value="Rossmann-like_a/b/a_fold"/>
</dbReference>
<name>A0A7D5GJ48_9EURY</name>
<reference evidence="2 3" key="1">
    <citation type="submission" date="2020-07" db="EMBL/GenBank/DDBJ databases">
        <authorList>
            <person name="Cui H."/>
        </authorList>
    </citation>
    <scope>NUCLEOTIDE SEQUENCE [LARGE SCALE GENOMIC DNA]</scope>
    <source>
        <strain evidence="2 3">YPL8</strain>
    </source>
</reference>
<feature type="domain" description="UspA" evidence="1">
    <location>
        <begin position="7"/>
        <end position="130"/>
    </location>
</feature>
<accession>A0A7D5GJ48</accession>
<protein>
    <submittedName>
        <fullName evidence="2">Universal stress protein</fullName>
    </submittedName>
</protein>
<gene>
    <name evidence="2" type="ORF">HYG82_16430</name>
</gene>
<evidence type="ECO:0000313" key="2">
    <source>
        <dbReference type="EMBL" id="QLG50314.1"/>
    </source>
</evidence>
<dbReference type="InterPro" id="IPR006016">
    <property type="entry name" value="UspA"/>
</dbReference>
<dbReference type="SUPFAM" id="SSF52402">
    <property type="entry name" value="Adenine nucleotide alpha hydrolases-like"/>
    <property type="match status" value="1"/>
</dbReference>
<dbReference type="KEGG" id="haly:HYG82_16430"/>
<dbReference type="Gene3D" id="3.40.50.620">
    <property type="entry name" value="HUPs"/>
    <property type="match status" value="1"/>
</dbReference>
<dbReference type="RefSeq" id="WP_179262700.1">
    <property type="nucleotide sequence ID" value="NZ_CP058601.1"/>
</dbReference>
<dbReference type="AlphaFoldDB" id="A0A7D5GJ48"/>
<organism evidence="2 3">
    <name type="scientific">Natrinema halophilum</name>
    <dbReference type="NCBI Taxonomy" id="1699371"/>
    <lineage>
        <taxon>Archaea</taxon>
        <taxon>Methanobacteriati</taxon>
        <taxon>Methanobacteriota</taxon>
        <taxon>Stenosarchaea group</taxon>
        <taxon>Halobacteria</taxon>
        <taxon>Halobacteriales</taxon>
        <taxon>Natrialbaceae</taxon>
        <taxon>Natrinema</taxon>
    </lineage>
</organism>
<dbReference type="GeneID" id="56034911"/>
<dbReference type="Pfam" id="PF00582">
    <property type="entry name" value="Usp"/>
    <property type="match status" value="1"/>
</dbReference>
<dbReference type="Proteomes" id="UP000509241">
    <property type="component" value="Chromosome"/>
</dbReference>
<dbReference type="OrthoDB" id="202478at2157"/>
<sequence>MHSLTEHAVVPVADEDDARATATVLKRHRFDQITVVHVVEKGDGAPDKLPLEQAESRAADAFAAFRELIPDVQEEILYSRSVVDAVIDFAADVDASAIAFRPRGGSRVVQFLSGDKALKLITEADRPVIALQEEEVTDDG</sequence>